<feature type="non-terminal residue" evidence="1">
    <location>
        <position position="1"/>
    </location>
</feature>
<proteinExistence type="predicted"/>
<evidence type="ECO:0000313" key="2">
    <source>
        <dbReference type="Proteomes" id="UP001195769"/>
    </source>
</evidence>
<gene>
    <name evidence="1" type="ORF">F5891DRAFT_950324</name>
</gene>
<dbReference type="Proteomes" id="UP001195769">
    <property type="component" value="Unassembled WGS sequence"/>
</dbReference>
<dbReference type="AlphaFoldDB" id="A0AAD4HMF6"/>
<dbReference type="InterPro" id="IPR041078">
    <property type="entry name" value="Plavaka"/>
</dbReference>
<evidence type="ECO:0000313" key="1">
    <source>
        <dbReference type="EMBL" id="KAG1901601.1"/>
    </source>
</evidence>
<dbReference type="GeneID" id="64669241"/>
<keyword evidence="2" id="KW-1185">Reference proteome</keyword>
<reference evidence="1" key="1">
    <citation type="journal article" date="2020" name="New Phytol.">
        <title>Comparative genomics reveals dynamic genome evolution in host specialist ectomycorrhizal fungi.</title>
        <authorList>
            <person name="Lofgren L.A."/>
            <person name="Nguyen N.H."/>
            <person name="Vilgalys R."/>
            <person name="Ruytinx J."/>
            <person name="Liao H.L."/>
            <person name="Branco S."/>
            <person name="Kuo A."/>
            <person name="LaButti K."/>
            <person name="Lipzen A."/>
            <person name="Andreopoulos W."/>
            <person name="Pangilinan J."/>
            <person name="Riley R."/>
            <person name="Hundley H."/>
            <person name="Na H."/>
            <person name="Barry K."/>
            <person name="Grigoriev I.V."/>
            <person name="Stajich J.E."/>
            <person name="Kennedy P.G."/>
        </authorList>
    </citation>
    <scope>NUCLEOTIDE SEQUENCE</scope>
    <source>
        <strain evidence="1">FC203</strain>
    </source>
</reference>
<protein>
    <submittedName>
        <fullName evidence="1">Uncharacterized protein</fullName>
    </submittedName>
</protein>
<accession>A0AAD4HMF6</accession>
<name>A0AAD4HMF6_9AGAM</name>
<dbReference type="RefSeq" id="XP_041227176.1">
    <property type="nucleotide sequence ID" value="XM_041374943.1"/>
</dbReference>
<dbReference type="Pfam" id="PF18759">
    <property type="entry name" value="Plavaka"/>
    <property type="match status" value="1"/>
</dbReference>
<comment type="caution">
    <text evidence="1">The sequence shown here is derived from an EMBL/GenBank/DDBJ whole genome shotgun (WGS) entry which is preliminary data.</text>
</comment>
<sequence length="344" mass="39719">MYEGAGTCYARDGVTFLDLFDADEYAEHRKENLFYPFASREEWEVADFLLRSPLSMAAINQFLGLHMLDFVPCRVYMTSARLLRVYSEWLTSDSAWEIQDQLHRGAAVLGTVLSLDKTNITNMTGARVAHLLLLGLANIRMSTRTKLSSRAFLLTALVPILEYLYPKQWMRGMLEDHLMHECLSIVLKPLMIAAEIGIMMSNPVGNVRHCFTRLAAYIVDTPEACMLACVCRKTLLFTLASYLEFGDDFRHPERTHSITLEQLDSITVDPDDLEAYFQACEEYRLNGVHSPFWKDWLLADPSVFLTPEPLHHWHKEFYDYCCFYNDHDLQWCLIVVGAQELDFR</sequence>
<organism evidence="1 2">
    <name type="scientific">Suillus fuscotomentosus</name>
    <dbReference type="NCBI Taxonomy" id="1912939"/>
    <lineage>
        <taxon>Eukaryota</taxon>
        <taxon>Fungi</taxon>
        <taxon>Dikarya</taxon>
        <taxon>Basidiomycota</taxon>
        <taxon>Agaricomycotina</taxon>
        <taxon>Agaricomycetes</taxon>
        <taxon>Agaricomycetidae</taxon>
        <taxon>Boletales</taxon>
        <taxon>Suillineae</taxon>
        <taxon>Suillaceae</taxon>
        <taxon>Suillus</taxon>
    </lineage>
</organism>
<dbReference type="EMBL" id="JABBWK010000021">
    <property type="protein sequence ID" value="KAG1901601.1"/>
    <property type="molecule type" value="Genomic_DNA"/>
</dbReference>